<dbReference type="Proteomes" id="UP000266272">
    <property type="component" value="Unassembled WGS sequence"/>
</dbReference>
<feature type="domain" description="DUF7905" evidence="2">
    <location>
        <begin position="205"/>
        <end position="459"/>
    </location>
</feature>
<keyword evidence="4" id="KW-1185">Reference proteome</keyword>
<accession>A0A395NL40</accession>
<dbReference type="OrthoDB" id="4739136at2759"/>
<feature type="region of interest" description="Disordered" evidence="1">
    <location>
        <begin position="1"/>
        <end position="26"/>
    </location>
</feature>
<organism evidence="3 4">
    <name type="scientific">Trichoderma arundinaceum</name>
    <dbReference type="NCBI Taxonomy" id="490622"/>
    <lineage>
        <taxon>Eukaryota</taxon>
        <taxon>Fungi</taxon>
        <taxon>Dikarya</taxon>
        <taxon>Ascomycota</taxon>
        <taxon>Pezizomycotina</taxon>
        <taxon>Sordariomycetes</taxon>
        <taxon>Hypocreomycetidae</taxon>
        <taxon>Hypocreales</taxon>
        <taxon>Hypocreaceae</taxon>
        <taxon>Trichoderma</taxon>
    </lineage>
</organism>
<evidence type="ECO:0000313" key="4">
    <source>
        <dbReference type="Proteomes" id="UP000266272"/>
    </source>
</evidence>
<dbReference type="AlphaFoldDB" id="A0A395NL40"/>
<comment type="caution">
    <text evidence="3">The sequence shown here is derived from an EMBL/GenBank/DDBJ whole genome shotgun (WGS) entry which is preliminary data.</text>
</comment>
<proteinExistence type="predicted"/>
<evidence type="ECO:0000256" key="1">
    <source>
        <dbReference type="SAM" id="MobiDB-lite"/>
    </source>
</evidence>
<gene>
    <name evidence="3" type="ORF">TARUN_5471</name>
</gene>
<dbReference type="Pfam" id="PF25482">
    <property type="entry name" value="DUF7905"/>
    <property type="match status" value="1"/>
</dbReference>
<name>A0A395NL40_TRIAR</name>
<evidence type="ECO:0000259" key="2">
    <source>
        <dbReference type="Pfam" id="PF25482"/>
    </source>
</evidence>
<dbReference type="STRING" id="490622.A0A395NL40"/>
<protein>
    <recommendedName>
        <fullName evidence="2">DUF7905 domain-containing protein</fullName>
    </recommendedName>
</protein>
<dbReference type="InterPro" id="IPR057227">
    <property type="entry name" value="DUF7905"/>
</dbReference>
<dbReference type="EMBL" id="PXOA01000328">
    <property type="protein sequence ID" value="RFU76770.1"/>
    <property type="molecule type" value="Genomic_DNA"/>
</dbReference>
<evidence type="ECO:0000313" key="3">
    <source>
        <dbReference type="EMBL" id="RFU76770.1"/>
    </source>
</evidence>
<reference evidence="3 4" key="1">
    <citation type="journal article" date="2018" name="PLoS Pathog.">
        <title>Evolution of structural diversity of trichothecenes, a family of toxins produced by plant pathogenic and entomopathogenic fungi.</title>
        <authorList>
            <person name="Proctor R.H."/>
            <person name="McCormick S.P."/>
            <person name="Kim H.S."/>
            <person name="Cardoza R.E."/>
            <person name="Stanley A.M."/>
            <person name="Lindo L."/>
            <person name="Kelly A."/>
            <person name="Brown D.W."/>
            <person name="Lee T."/>
            <person name="Vaughan M.M."/>
            <person name="Alexander N.J."/>
            <person name="Busman M."/>
            <person name="Gutierrez S."/>
        </authorList>
    </citation>
    <scope>NUCLEOTIDE SEQUENCE [LARGE SCALE GENOMIC DNA]</scope>
    <source>
        <strain evidence="3 4">IBT 40837</strain>
    </source>
</reference>
<sequence>MSSTIRGRGREAGRPSSQSNPRTHDQYQLREFEVPKQQWGTAKRMASAKAQVNDKRLVASVAGNGDYLGQPPADRDLIEAQIVTSGNFYLFPPVLGAVSQLNDIRKLHQVWITTVEGKPYIFRVFSESVSQLQAAVDAINQRIHDLRLSRELLTPVIIVHKSLRVAKDAMIRFERKSRASLISPPTERTDVSRTTAALLQELHPLLLSSTECLMSVTMDLRMRVNLGILEIQQRKKGQANEITYGEFAELAKMYSVRGGLMLDIWFADIRAANGLIKHLLAYDDDNGLRLDHKSKRRTHSLRLKIGGSVIWLEDWTNDKSALSQAKMGTSWPTAWLDWSVASPDSTFDWGLKAESYGFSTVPPDIQKLIKGLEHSPVTYKDADDSLRPSGVIVGNEGDWGQVRVSETELKTSFVADFQDTPYVLEISISQFWNGIKTKSKPDVTWGVELYGKHWDSAMNQINPIDGRKDWGEGQKNVWPGTDPDLGKRFSSLLQVIVQLQQQINDMGTTSKRELVADSEQTS</sequence>